<evidence type="ECO:0000256" key="4">
    <source>
        <dbReference type="ARBA" id="ARBA00022723"/>
    </source>
</evidence>
<comment type="subcellular location">
    <subcellularLocation>
        <location evidence="1 11">Cytoplasm</location>
    </subcellularLocation>
</comment>
<feature type="binding site" evidence="11">
    <location>
        <position position="41"/>
    </location>
    <ligand>
        <name>[4Fe-4S] cluster</name>
        <dbReference type="ChEBI" id="CHEBI:49883"/>
    </ligand>
</feature>
<name>A0A1N6DPP7_9MICO</name>
<keyword evidence="10 11" id="KW-0804">Transcription</keyword>
<gene>
    <name evidence="11" type="primary">whiB</name>
    <name evidence="13" type="ORF">SAMN05443544_0555</name>
</gene>
<comment type="cofactor">
    <cofactor evidence="11">
        <name>[4Fe-4S] cluster</name>
        <dbReference type="ChEBI" id="CHEBI:49883"/>
    </cofactor>
    <text evidence="11">Binds 1 [4Fe-4S] cluster per subunit. Following nitrosylation of the [4Fe-4S] cluster binds 1 [4Fe-8(NO)] cluster per subunit.</text>
</comment>
<comment type="PTM">
    <text evidence="11">The Fe-S cluster can be nitrosylated by nitric oxide (NO).</text>
</comment>
<dbReference type="GO" id="GO:0005737">
    <property type="term" value="C:cytoplasm"/>
    <property type="evidence" value="ECO:0007669"/>
    <property type="project" value="UniProtKB-SubCell"/>
</dbReference>
<keyword evidence="3 11" id="KW-0004">4Fe-4S</keyword>
<protein>
    <recommendedName>
        <fullName evidence="11">Transcriptional regulator WhiB</fullName>
    </recommendedName>
</protein>
<dbReference type="Pfam" id="PF02467">
    <property type="entry name" value="Whib"/>
    <property type="match status" value="1"/>
</dbReference>
<evidence type="ECO:0000256" key="10">
    <source>
        <dbReference type="ARBA" id="ARBA00023163"/>
    </source>
</evidence>
<feature type="binding site" evidence="11">
    <location>
        <position position="14"/>
    </location>
    <ligand>
        <name>[4Fe-4S] cluster</name>
        <dbReference type="ChEBI" id="CHEBI:49883"/>
    </ligand>
</feature>
<sequence length="77" mass="8771">MTLEQDDWRAAAACATTDPDMFSDDNWQIQERAKTICNTVCTVREQCLTEAMDNEEPFSVWGGLSARDRARLRKQTA</sequence>
<dbReference type="PROSITE" id="PS51674">
    <property type="entry name" value="4FE4S_WBL"/>
    <property type="match status" value="1"/>
</dbReference>
<evidence type="ECO:0000256" key="3">
    <source>
        <dbReference type="ARBA" id="ARBA00022485"/>
    </source>
</evidence>
<keyword evidence="5 11" id="KW-0408">Iron</keyword>
<evidence type="ECO:0000259" key="12">
    <source>
        <dbReference type="PROSITE" id="PS51674"/>
    </source>
</evidence>
<organism evidence="13 14">
    <name type="scientific">Agromyces cerinus subsp. cerinus</name>
    <dbReference type="NCBI Taxonomy" id="232089"/>
    <lineage>
        <taxon>Bacteria</taxon>
        <taxon>Bacillati</taxon>
        <taxon>Actinomycetota</taxon>
        <taxon>Actinomycetes</taxon>
        <taxon>Micrococcales</taxon>
        <taxon>Microbacteriaceae</taxon>
        <taxon>Agromyces</taxon>
    </lineage>
</organism>
<keyword evidence="11" id="KW-0963">Cytoplasm</keyword>
<keyword evidence="4 11" id="KW-0479">Metal-binding</keyword>
<dbReference type="EMBL" id="FSRJ01000001">
    <property type="protein sequence ID" value="SIN72633.1"/>
    <property type="molecule type" value="Genomic_DNA"/>
</dbReference>
<accession>A0A1N6DPP7</accession>
<dbReference type="GO" id="GO:0051539">
    <property type="term" value="F:4 iron, 4 sulfur cluster binding"/>
    <property type="evidence" value="ECO:0007669"/>
    <property type="project" value="UniProtKB-UniRule"/>
</dbReference>
<keyword evidence="9 11" id="KW-1015">Disulfide bond</keyword>
<dbReference type="RefSeq" id="WP_074258805.1">
    <property type="nucleotide sequence ID" value="NZ_FSRJ01000001.1"/>
</dbReference>
<dbReference type="InterPro" id="IPR003482">
    <property type="entry name" value="Whib"/>
</dbReference>
<evidence type="ECO:0000313" key="13">
    <source>
        <dbReference type="EMBL" id="SIN72633.1"/>
    </source>
</evidence>
<evidence type="ECO:0000256" key="8">
    <source>
        <dbReference type="ARBA" id="ARBA00023125"/>
    </source>
</evidence>
<dbReference type="Proteomes" id="UP000184699">
    <property type="component" value="Unassembled WGS sequence"/>
</dbReference>
<keyword evidence="8 11" id="KW-0238">DNA-binding</keyword>
<dbReference type="GO" id="GO:0035731">
    <property type="term" value="F:dinitrosyl-iron complex binding"/>
    <property type="evidence" value="ECO:0007669"/>
    <property type="project" value="UniProtKB-UniRule"/>
</dbReference>
<evidence type="ECO:0000256" key="2">
    <source>
        <dbReference type="ARBA" id="ARBA00006597"/>
    </source>
</evidence>
<keyword evidence="7 11" id="KW-0805">Transcription regulation</keyword>
<keyword evidence="14" id="KW-1185">Reference proteome</keyword>
<proteinExistence type="inferred from homology"/>
<evidence type="ECO:0000313" key="14">
    <source>
        <dbReference type="Proteomes" id="UP000184699"/>
    </source>
</evidence>
<dbReference type="GO" id="GO:0045892">
    <property type="term" value="P:negative regulation of DNA-templated transcription"/>
    <property type="evidence" value="ECO:0007669"/>
    <property type="project" value="TreeGrafter"/>
</dbReference>
<dbReference type="AlphaFoldDB" id="A0A1N6DPP7"/>
<comment type="PTM">
    <text evidence="11">Upon Fe-S cluster removal intramolecular disulfide bonds are formed.</text>
</comment>
<evidence type="ECO:0000256" key="5">
    <source>
        <dbReference type="ARBA" id="ARBA00023004"/>
    </source>
</evidence>
<comment type="function">
    <text evidence="11">Acts as a transcriptional regulator. Probably redox-responsive. The apo- but not holo-form probably binds DNA.</text>
</comment>
<dbReference type="InterPro" id="IPR034768">
    <property type="entry name" value="4FE4S_WBL"/>
</dbReference>
<dbReference type="STRING" id="232089.SAMN05443544_0555"/>
<evidence type="ECO:0000256" key="9">
    <source>
        <dbReference type="ARBA" id="ARBA00023157"/>
    </source>
</evidence>
<dbReference type="HAMAP" id="MF_01479">
    <property type="entry name" value="WhiB"/>
    <property type="match status" value="1"/>
</dbReference>
<dbReference type="GO" id="GO:0003677">
    <property type="term" value="F:DNA binding"/>
    <property type="evidence" value="ECO:0007669"/>
    <property type="project" value="UniProtKB-UniRule"/>
</dbReference>
<dbReference type="PANTHER" id="PTHR38839">
    <property type="entry name" value="TRANSCRIPTIONAL REGULATOR WHID-RELATED"/>
    <property type="match status" value="1"/>
</dbReference>
<dbReference type="GO" id="GO:0047134">
    <property type="term" value="F:protein-disulfide reductase [NAD(P)H] activity"/>
    <property type="evidence" value="ECO:0007669"/>
    <property type="project" value="TreeGrafter"/>
</dbReference>
<comment type="similarity">
    <text evidence="2 11">Belongs to the WhiB family.</text>
</comment>
<evidence type="ECO:0000256" key="11">
    <source>
        <dbReference type="HAMAP-Rule" id="MF_01479"/>
    </source>
</evidence>
<feature type="binding site" evidence="11">
    <location>
        <position position="37"/>
    </location>
    <ligand>
        <name>[4Fe-4S] cluster</name>
        <dbReference type="ChEBI" id="CHEBI:49883"/>
    </ligand>
</feature>
<evidence type="ECO:0000256" key="6">
    <source>
        <dbReference type="ARBA" id="ARBA00023014"/>
    </source>
</evidence>
<reference evidence="14" key="1">
    <citation type="submission" date="2016-11" db="EMBL/GenBank/DDBJ databases">
        <authorList>
            <person name="Varghese N."/>
            <person name="Submissions S."/>
        </authorList>
    </citation>
    <scope>NUCLEOTIDE SEQUENCE [LARGE SCALE GENOMIC DNA]</scope>
    <source>
        <strain evidence="14">DSM 8595</strain>
    </source>
</reference>
<feature type="binding site" evidence="11">
    <location>
        <position position="47"/>
    </location>
    <ligand>
        <name>[4Fe-4S] cluster</name>
        <dbReference type="ChEBI" id="CHEBI:49883"/>
    </ligand>
</feature>
<dbReference type="GO" id="GO:0046872">
    <property type="term" value="F:metal ion binding"/>
    <property type="evidence" value="ECO:0007669"/>
    <property type="project" value="UniProtKB-KW"/>
</dbReference>
<dbReference type="GO" id="GO:0045454">
    <property type="term" value="P:cell redox homeostasis"/>
    <property type="evidence" value="ECO:0007669"/>
    <property type="project" value="TreeGrafter"/>
</dbReference>
<feature type="domain" description="4Fe-4S Wbl-type" evidence="12">
    <location>
        <begin position="13"/>
        <end position="71"/>
    </location>
</feature>
<evidence type="ECO:0000256" key="7">
    <source>
        <dbReference type="ARBA" id="ARBA00023015"/>
    </source>
</evidence>
<keyword evidence="6 11" id="KW-0411">Iron-sulfur</keyword>
<evidence type="ECO:0000256" key="1">
    <source>
        <dbReference type="ARBA" id="ARBA00004496"/>
    </source>
</evidence>